<dbReference type="SUPFAM" id="SSF144232">
    <property type="entry name" value="HIT/MYND zinc finger-like"/>
    <property type="match status" value="1"/>
</dbReference>
<evidence type="ECO:0000256" key="2">
    <source>
        <dbReference type="ARBA" id="ARBA00022771"/>
    </source>
</evidence>
<keyword evidence="7" id="KW-1185">Reference proteome</keyword>
<dbReference type="EMBL" id="JARKIE010000266">
    <property type="protein sequence ID" value="KAJ7659877.1"/>
    <property type="molecule type" value="Genomic_DNA"/>
</dbReference>
<dbReference type="InterPro" id="IPR002893">
    <property type="entry name" value="Znf_MYND"/>
</dbReference>
<evidence type="ECO:0000256" key="1">
    <source>
        <dbReference type="ARBA" id="ARBA00022723"/>
    </source>
</evidence>
<dbReference type="AlphaFoldDB" id="A0AAD7CRS4"/>
<organism evidence="6 7">
    <name type="scientific">Mycena rosella</name>
    <name type="common">Pink bonnet</name>
    <name type="synonym">Agaricus rosellus</name>
    <dbReference type="NCBI Taxonomy" id="1033263"/>
    <lineage>
        <taxon>Eukaryota</taxon>
        <taxon>Fungi</taxon>
        <taxon>Dikarya</taxon>
        <taxon>Basidiomycota</taxon>
        <taxon>Agaricomycotina</taxon>
        <taxon>Agaricomycetes</taxon>
        <taxon>Agaricomycetidae</taxon>
        <taxon>Agaricales</taxon>
        <taxon>Marasmiineae</taxon>
        <taxon>Mycenaceae</taxon>
        <taxon>Mycena</taxon>
    </lineage>
</organism>
<keyword evidence="3" id="KW-0862">Zinc</keyword>
<evidence type="ECO:0000256" key="3">
    <source>
        <dbReference type="ARBA" id="ARBA00022833"/>
    </source>
</evidence>
<dbReference type="Proteomes" id="UP001221757">
    <property type="component" value="Unassembled WGS sequence"/>
</dbReference>
<evidence type="ECO:0000313" key="6">
    <source>
        <dbReference type="EMBL" id="KAJ7659877.1"/>
    </source>
</evidence>
<dbReference type="PROSITE" id="PS50865">
    <property type="entry name" value="ZF_MYND_2"/>
    <property type="match status" value="1"/>
</dbReference>
<protein>
    <recommendedName>
        <fullName evidence="5">MYND-type domain-containing protein</fullName>
    </recommendedName>
</protein>
<evidence type="ECO:0000313" key="7">
    <source>
        <dbReference type="Proteomes" id="UP001221757"/>
    </source>
</evidence>
<keyword evidence="2 4" id="KW-0863">Zinc-finger</keyword>
<dbReference type="Gene3D" id="6.10.140.2220">
    <property type="match status" value="1"/>
</dbReference>
<feature type="domain" description="MYND-type" evidence="5">
    <location>
        <begin position="427"/>
        <end position="469"/>
    </location>
</feature>
<dbReference type="GO" id="GO:0008270">
    <property type="term" value="F:zinc ion binding"/>
    <property type="evidence" value="ECO:0007669"/>
    <property type="project" value="UniProtKB-KW"/>
</dbReference>
<reference evidence="6" key="1">
    <citation type="submission" date="2023-03" db="EMBL/GenBank/DDBJ databases">
        <title>Massive genome expansion in bonnet fungi (Mycena s.s.) driven by repeated elements and novel gene families across ecological guilds.</title>
        <authorList>
            <consortium name="Lawrence Berkeley National Laboratory"/>
            <person name="Harder C.B."/>
            <person name="Miyauchi S."/>
            <person name="Viragh M."/>
            <person name="Kuo A."/>
            <person name="Thoen E."/>
            <person name="Andreopoulos B."/>
            <person name="Lu D."/>
            <person name="Skrede I."/>
            <person name="Drula E."/>
            <person name="Henrissat B."/>
            <person name="Morin E."/>
            <person name="Kohler A."/>
            <person name="Barry K."/>
            <person name="LaButti K."/>
            <person name="Morin E."/>
            <person name="Salamov A."/>
            <person name="Lipzen A."/>
            <person name="Mereny Z."/>
            <person name="Hegedus B."/>
            <person name="Baldrian P."/>
            <person name="Stursova M."/>
            <person name="Weitz H."/>
            <person name="Taylor A."/>
            <person name="Grigoriev I.V."/>
            <person name="Nagy L.G."/>
            <person name="Martin F."/>
            <person name="Kauserud H."/>
        </authorList>
    </citation>
    <scope>NUCLEOTIDE SEQUENCE</scope>
    <source>
        <strain evidence="6">CBHHK067</strain>
    </source>
</reference>
<sequence length="638" mass="72171">MHPALRLESISSLPTVSLRRIATLAAGGSLEHLKKLRIEVISTRSSQCIYFLPAFYANLNPANIPNIADLEEQILLPAVRSSVERAGLSLSALLFLDETEVTPQSVYPYIWPRAWAWTNFLDTYRYCNPHPHASGTPEEIEQLTLHYFYYIGRLHRHAQTARLMHMAPGLRVFLAKIWGMLLEEDPSPALEDLCSFIGKPEAISTTTHIEEFAEGCGGTLSDLARLVVKHITSATIKIESEVSRTGLFLLHCGLEFVVGRDFEARYHDFYGAIVSHGIVAATIHAVNALEKITINGVTAVLQSCFLLLDWSFHVGDRHRWTTEALEAGLLRAIVSCAAHQCAPTPATRRCLEKLLTVALPPSLVYRSILSVSLGSFVAVKDLVQNERFVQSEIFGEWQAFKDLFQERLKMLTRFNSGELECHRACDNTTCGAIHIKTDFMRCSGCLSMYYCSKECQRRDWMHGGHRDSCARRRKLHYIEQQTLTTRDKSFLRALMDHDYMAAKEEIFYRQVKFMRANPCDQFYVVFDYSGGGVSITVKSTSDNPGYSEEHWEDYTSREEESAGRMELHLLEVGGFGAAYWMIPMRSDSSKIEEGLERIAATAGLDKIQGSELQECPRDIRDAFGRLAEEQDEEVVYIH</sequence>
<comment type="caution">
    <text evidence="6">The sequence shown here is derived from an EMBL/GenBank/DDBJ whole genome shotgun (WGS) entry which is preliminary data.</text>
</comment>
<proteinExistence type="predicted"/>
<gene>
    <name evidence="6" type="ORF">B0H17DRAFT_338909</name>
</gene>
<accession>A0AAD7CRS4</accession>
<name>A0AAD7CRS4_MYCRO</name>
<keyword evidence="1" id="KW-0479">Metal-binding</keyword>
<evidence type="ECO:0000256" key="4">
    <source>
        <dbReference type="PROSITE-ProRule" id="PRU00134"/>
    </source>
</evidence>
<dbReference type="Pfam" id="PF01753">
    <property type="entry name" value="zf-MYND"/>
    <property type="match status" value="1"/>
</dbReference>
<evidence type="ECO:0000259" key="5">
    <source>
        <dbReference type="PROSITE" id="PS50865"/>
    </source>
</evidence>